<protein>
    <submittedName>
        <fullName evidence="1">Uncharacterized protein</fullName>
    </submittedName>
</protein>
<evidence type="ECO:0000313" key="2">
    <source>
        <dbReference type="Proteomes" id="UP000219338"/>
    </source>
</evidence>
<accession>A0A284S996</accession>
<organism evidence="1 2">
    <name type="scientific">Armillaria ostoyae</name>
    <name type="common">Armillaria root rot fungus</name>
    <dbReference type="NCBI Taxonomy" id="47428"/>
    <lineage>
        <taxon>Eukaryota</taxon>
        <taxon>Fungi</taxon>
        <taxon>Dikarya</taxon>
        <taxon>Basidiomycota</taxon>
        <taxon>Agaricomycotina</taxon>
        <taxon>Agaricomycetes</taxon>
        <taxon>Agaricomycetidae</taxon>
        <taxon>Agaricales</taxon>
        <taxon>Marasmiineae</taxon>
        <taxon>Physalacriaceae</taxon>
        <taxon>Armillaria</taxon>
    </lineage>
</organism>
<evidence type="ECO:0000313" key="1">
    <source>
        <dbReference type="EMBL" id="SJL17583.1"/>
    </source>
</evidence>
<sequence>MEEKETLSMASSSTAVLRIWCRRDEHEGEWELEEDMQEHGYSWSFKLQASRLVSNTNDTIHQGSLRRRHPVRDVFSHTLYSVSPHMDFRTIFLLFNPFRNTLA</sequence>
<gene>
    <name evidence="1" type="ORF">ARMOST_21135</name>
</gene>
<reference evidence="2" key="1">
    <citation type="journal article" date="2017" name="Nat. Ecol. Evol.">
        <title>Genome expansion and lineage-specific genetic innovations in the forest pathogenic fungi Armillaria.</title>
        <authorList>
            <person name="Sipos G."/>
            <person name="Prasanna A.N."/>
            <person name="Walter M.C."/>
            <person name="O'Connor E."/>
            <person name="Balint B."/>
            <person name="Krizsan K."/>
            <person name="Kiss B."/>
            <person name="Hess J."/>
            <person name="Varga T."/>
            <person name="Slot J."/>
            <person name="Riley R."/>
            <person name="Boka B."/>
            <person name="Rigling D."/>
            <person name="Barry K."/>
            <person name="Lee J."/>
            <person name="Mihaltcheva S."/>
            <person name="LaButti K."/>
            <person name="Lipzen A."/>
            <person name="Waldron R."/>
            <person name="Moloney N.M."/>
            <person name="Sperisen C."/>
            <person name="Kredics L."/>
            <person name="Vagvoelgyi C."/>
            <person name="Patrignani A."/>
            <person name="Fitzpatrick D."/>
            <person name="Nagy I."/>
            <person name="Doyle S."/>
            <person name="Anderson J.B."/>
            <person name="Grigoriev I.V."/>
            <person name="Gueldener U."/>
            <person name="Muensterkoetter M."/>
            <person name="Nagy L.G."/>
        </authorList>
    </citation>
    <scope>NUCLEOTIDE SEQUENCE [LARGE SCALE GENOMIC DNA]</scope>
    <source>
        <strain evidence="2">C18/9</strain>
    </source>
</reference>
<keyword evidence="2" id="KW-1185">Reference proteome</keyword>
<dbReference type="EMBL" id="FUEG01000046">
    <property type="protein sequence ID" value="SJL17583.1"/>
    <property type="molecule type" value="Genomic_DNA"/>
</dbReference>
<dbReference type="Proteomes" id="UP000219338">
    <property type="component" value="Unassembled WGS sequence"/>
</dbReference>
<name>A0A284S996_ARMOS</name>
<dbReference type="AlphaFoldDB" id="A0A284S996"/>
<proteinExistence type="predicted"/>